<dbReference type="NCBIfam" id="NF033788">
    <property type="entry name" value="HTH_metalloreg"/>
    <property type="match status" value="1"/>
</dbReference>
<dbReference type="Pfam" id="PF01022">
    <property type="entry name" value="HTH_5"/>
    <property type="match status" value="1"/>
</dbReference>
<evidence type="ECO:0000313" key="6">
    <source>
        <dbReference type="Proteomes" id="UP000192448"/>
    </source>
</evidence>
<dbReference type="InterPro" id="IPR036390">
    <property type="entry name" value="WH_DNA-bd_sf"/>
</dbReference>
<name>A0A1X0A7L4_9MYCO</name>
<dbReference type="InterPro" id="IPR036388">
    <property type="entry name" value="WH-like_DNA-bd_sf"/>
</dbReference>
<dbReference type="EMBL" id="MVHF01000051">
    <property type="protein sequence ID" value="ORA26050.1"/>
    <property type="molecule type" value="Genomic_DNA"/>
</dbReference>
<dbReference type="Gene3D" id="1.10.10.10">
    <property type="entry name" value="Winged helix-like DNA-binding domain superfamily/Winged helix DNA-binding domain"/>
    <property type="match status" value="1"/>
</dbReference>
<dbReference type="InterPro" id="IPR011991">
    <property type="entry name" value="ArsR-like_HTH"/>
</dbReference>
<dbReference type="Proteomes" id="UP000192448">
    <property type="component" value="Unassembled WGS sequence"/>
</dbReference>
<reference evidence="5 6" key="1">
    <citation type="submission" date="2017-02" db="EMBL/GenBank/DDBJ databases">
        <title>The new phylogeny of genus Mycobacterium.</title>
        <authorList>
            <person name="Tortoli E."/>
            <person name="Trovato A."/>
            <person name="Cirillo D.M."/>
        </authorList>
    </citation>
    <scope>NUCLEOTIDE SEQUENCE [LARGE SCALE GENOMIC DNA]</scope>
    <source>
        <strain evidence="5 6">RW6</strain>
    </source>
</reference>
<organism evidence="5 6">
    <name type="scientific">Mycobacterium aquaticum</name>
    <dbReference type="NCBI Taxonomy" id="1927124"/>
    <lineage>
        <taxon>Bacteria</taxon>
        <taxon>Bacillati</taxon>
        <taxon>Actinomycetota</taxon>
        <taxon>Actinomycetes</taxon>
        <taxon>Mycobacteriales</taxon>
        <taxon>Mycobacteriaceae</taxon>
        <taxon>Mycobacterium</taxon>
    </lineage>
</organism>
<keyword evidence="6" id="KW-1185">Reference proteome</keyword>
<evidence type="ECO:0000256" key="3">
    <source>
        <dbReference type="ARBA" id="ARBA00023163"/>
    </source>
</evidence>
<keyword evidence="2" id="KW-0238">DNA-binding</keyword>
<dbReference type="GO" id="GO:0003700">
    <property type="term" value="F:DNA-binding transcription factor activity"/>
    <property type="evidence" value="ECO:0007669"/>
    <property type="project" value="InterPro"/>
</dbReference>
<dbReference type="SUPFAM" id="SSF46785">
    <property type="entry name" value="Winged helix' DNA-binding domain"/>
    <property type="match status" value="1"/>
</dbReference>
<dbReference type="SMART" id="SM00418">
    <property type="entry name" value="HTH_ARSR"/>
    <property type="match status" value="1"/>
</dbReference>
<dbReference type="PANTHER" id="PTHR43132:SF6">
    <property type="entry name" value="HTH-TYPE TRANSCRIPTIONAL REPRESSOR CZRA"/>
    <property type="match status" value="1"/>
</dbReference>
<dbReference type="InterPro" id="IPR051011">
    <property type="entry name" value="Metal_resp_trans_reg"/>
</dbReference>
<keyword evidence="3" id="KW-0804">Transcription</keyword>
<sequence>MSALPRKVHLPASPSGAVITAAGDLLRAIAAPVRIAIVLQLNESPCCVHELVDALQTPQSLVSQHLRILKAAGVVAGERAGREVVYRLVDDHLARIVVAAVIHAAEDPTIK</sequence>
<feature type="domain" description="HTH arsR-type" evidence="4">
    <location>
        <begin position="14"/>
        <end position="108"/>
    </location>
</feature>
<dbReference type="CDD" id="cd00090">
    <property type="entry name" value="HTH_ARSR"/>
    <property type="match status" value="1"/>
</dbReference>
<evidence type="ECO:0000313" key="5">
    <source>
        <dbReference type="EMBL" id="ORA26050.1"/>
    </source>
</evidence>
<proteinExistence type="predicted"/>
<evidence type="ECO:0000259" key="4">
    <source>
        <dbReference type="PROSITE" id="PS50987"/>
    </source>
</evidence>
<accession>A0A1X0A7L4</accession>
<dbReference type="PROSITE" id="PS50987">
    <property type="entry name" value="HTH_ARSR_2"/>
    <property type="match status" value="1"/>
</dbReference>
<protein>
    <submittedName>
        <fullName evidence="5">Transcriptional regulator</fullName>
    </submittedName>
</protein>
<evidence type="ECO:0000256" key="1">
    <source>
        <dbReference type="ARBA" id="ARBA00023015"/>
    </source>
</evidence>
<dbReference type="GO" id="GO:0003677">
    <property type="term" value="F:DNA binding"/>
    <property type="evidence" value="ECO:0007669"/>
    <property type="project" value="UniProtKB-KW"/>
</dbReference>
<dbReference type="PANTHER" id="PTHR43132">
    <property type="entry name" value="ARSENICAL RESISTANCE OPERON REPRESSOR ARSR-RELATED"/>
    <property type="match status" value="1"/>
</dbReference>
<comment type="caution">
    <text evidence="5">The sequence shown here is derived from an EMBL/GenBank/DDBJ whole genome shotgun (WGS) entry which is preliminary data.</text>
</comment>
<dbReference type="PRINTS" id="PR00778">
    <property type="entry name" value="HTHARSR"/>
</dbReference>
<dbReference type="InterPro" id="IPR001845">
    <property type="entry name" value="HTH_ArsR_DNA-bd_dom"/>
</dbReference>
<evidence type="ECO:0000256" key="2">
    <source>
        <dbReference type="ARBA" id="ARBA00023125"/>
    </source>
</evidence>
<gene>
    <name evidence="5" type="ORF">BST13_32465</name>
</gene>
<keyword evidence="1" id="KW-0805">Transcription regulation</keyword>
<dbReference type="RefSeq" id="WP_083169516.1">
    <property type="nucleotide sequence ID" value="NZ_MVHF01000051.1"/>
</dbReference>
<dbReference type="STRING" id="1927124.BST13_32465"/>
<dbReference type="AlphaFoldDB" id="A0A1X0A7L4"/>